<reference evidence="3" key="2">
    <citation type="journal article" date="2021" name="PeerJ">
        <title>Extensive microbial diversity within the chicken gut microbiome revealed by metagenomics and culture.</title>
        <authorList>
            <person name="Gilroy R."/>
            <person name="Ravi A."/>
            <person name="Getino M."/>
            <person name="Pursley I."/>
            <person name="Horton D.L."/>
            <person name="Alikhan N.F."/>
            <person name="Baker D."/>
            <person name="Gharbi K."/>
            <person name="Hall N."/>
            <person name="Watson M."/>
            <person name="Adriaenssens E.M."/>
            <person name="Foster-Nyarko E."/>
            <person name="Jarju S."/>
            <person name="Secka A."/>
            <person name="Antonio M."/>
            <person name="Oren A."/>
            <person name="Chaudhuri R.R."/>
            <person name="La Ragione R."/>
            <person name="Hildebrand F."/>
            <person name="Pallen M.J."/>
        </authorList>
    </citation>
    <scope>NUCLEOTIDE SEQUENCE</scope>
    <source>
        <strain evidence="3">G3-4614</strain>
    </source>
</reference>
<evidence type="ECO:0000313" key="3">
    <source>
        <dbReference type="EMBL" id="MBO8438183.1"/>
    </source>
</evidence>
<accession>A0A9D9E331</accession>
<feature type="region of interest" description="Disordered" evidence="1">
    <location>
        <begin position="145"/>
        <end position="184"/>
    </location>
</feature>
<evidence type="ECO:0000256" key="1">
    <source>
        <dbReference type="SAM" id="MobiDB-lite"/>
    </source>
</evidence>
<gene>
    <name evidence="3" type="ORF">IAC54_04705</name>
</gene>
<organism evidence="3 4">
    <name type="scientific">Candidatus Caccoplasma merdipullorum</name>
    <dbReference type="NCBI Taxonomy" id="2840718"/>
    <lineage>
        <taxon>Bacteria</taxon>
        <taxon>Pseudomonadati</taxon>
        <taxon>Bacteroidota</taxon>
        <taxon>Bacteroidia</taxon>
        <taxon>Bacteroidales</taxon>
        <taxon>Bacteroidaceae</taxon>
        <taxon>Bacteroidaceae incertae sedis</taxon>
        <taxon>Candidatus Caccoplasma</taxon>
    </lineage>
</organism>
<protein>
    <recommendedName>
        <fullName evidence="2">Plasmid pRiA4b Orf3-like domain-containing protein</fullName>
    </recommendedName>
</protein>
<comment type="caution">
    <text evidence="3">The sequence shown here is derived from an EMBL/GenBank/DDBJ whole genome shotgun (WGS) entry which is preliminary data.</text>
</comment>
<proteinExistence type="predicted"/>
<reference evidence="3" key="1">
    <citation type="submission" date="2020-10" db="EMBL/GenBank/DDBJ databases">
        <authorList>
            <person name="Gilroy R."/>
        </authorList>
    </citation>
    <scope>NUCLEOTIDE SEQUENCE</scope>
    <source>
        <strain evidence="3">G3-4614</strain>
    </source>
</reference>
<dbReference type="AlphaFoldDB" id="A0A9D9E331"/>
<feature type="compositionally biased region" description="Acidic residues" evidence="1">
    <location>
        <begin position="164"/>
        <end position="178"/>
    </location>
</feature>
<evidence type="ECO:0000259" key="2">
    <source>
        <dbReference type="Pfam" id="PF07929"/>
    </source>
</evidence>
<dbReference type="InterPro" id="IPR024047">
    <property type="entry name" value="MM3350-like_sf"/>
</dbReference>
<dbReference type="SUPFAM" id="SSF159941">
    <property type="entry name" value="MM3350-like"/>
    <property type="match status" value="1"/>
</dbReference>
<evidence type="ECO:0000313" key="4">
    <source>
        <dbReference type="Proteomes" id="UP000823636"/>
    </source>
</evidence>
<dbReference type="EMBL" id="JADIMW010000051">
    <property type="protein sequence ID" value="MBO8438183.1"/>
    <property type="molecule type" value="Genomic_DNA"/>
</dbReference>
<dbReference type="Pfam" id="PF07929">
    <property type="entry name" value="PRiA4_ORF3"/>
    <property type="match status" value="1"/>
</dbReference>
<sequence length="184" mass="21553">MIYKFLLLSDESENFSLEVKIDPESTFLQLNDTIIDALKYSKDQLTSFFICEDNWEKKTEITLIEMDSSSDEDVWTMENTKINEFVEDEHQRLLFVYDMMGDRSFFMELRKIEFGSNLETPTTKLKGTPPKQILSVEELDKKYSEVPSIDLDDDFGMESGYNVDELDEEGFSDLDFTDDPNSYR</sequence>
<dbReference type="Proteomes" id="UP000823636">
    <property type="component" value="Unassembled WGS sequence"/>
</dbReference>
<name>A0A9D9E331_9BACT</name>
<feature type="domain" description="Plasmid pRiA4b Orf3-like" evidence="2">
    <location>
        <begin position="17"/>
        <end position="121"/>
    </location>
</feature>
<dbReference type="InterPro" id="IPR012912">
    <property type="entry name" value="Plasmid_pRiA4b_Orf3-like"/>
</dbReference>
<dbReference type="Gene3D" id="3.10.290.30">
    <property type="entry name" value="MM3350-like"/>
    <property type="match status" value="1"/>
</dbReference>